<organism evidence="1 2">
    <name type="scientific">Phyllobacterium zundukense</name>
    <dbReference type="NCBI Taxonomy" id="1867719"/>
    <lineage>
        <taxon>Bacteria</taxon>
        <taxon>Pseudomonadati</taxon>
        <taxon>Pseudomonadota</taxon>
        <taxon>Alphaproteobacteria</taxon>
        <taxon>Hyphomicrobiales</taxon>
        <taxon>Phyllobacteriaceae</taxon>
        <taxon>Phyllobacterium</taxon>
    </lineage>
</organism>
<protein>
    <submittedName>
        <fullName evidence="1">DUF982 domain-containing protein</fullName>
    </submittedName>
</protein>
<sequence length="87" mass="9620">MENIYFKSVTVESAQPGKLRNISSVTKAADFLANEWPGKRGRLHGLAQQACLEAEDGDATGEMARSVFVEAAKEAEIYVENTSWVHY</sequence>
<evidence type="ECO:0000313" key="2">
    <source>
        <dbReference type="Proteomes" id="UP001061991"/>
    </source>
</evidence>
<geneLocation type="plasmid" evidence="1 2">
    <name>p_unnamed1</name>
</geneLocation>
<dbReference type="Proteomes" id="UP001061991">
    <property type="component" value="Plasmid p_unnamed1"/>
</dbReference>
<proteinExistence type="predicted"/>
<keyword evidence="2" id="KW-1185">Reference proteome</keyword>
<accession>A0ACD4CY02</accession>
<evidence type="ECO:0000313" key="1">
    <source>
        <dbReference type="EMBL" id="UXN58470.1"/>
    </source>
</evidence>
<gene>
    <name evidence="1" type="ORF">N8E88_10580</name>
</gene>
<name>A0ACD4CY02_9HYPH</name>
<keyword evidence="1" id="KW-0614">Plasmid</keyword>
<dbReference type="EMBL" id="CP104972">
    <property type="protein sequence ID" value="UXN58470.1"/>
    <property type="molecule type" value="Genomic_DNA"/>
</dbReference>
<reference evidence="1" key="1">
    <citation type="submission" date="2022-09" db="EMBL/GenBank/DDBJ databases">
        <title>Interaction between co-microsymbionts with complementary sets of symbiotic genes in legume-rhizobium systems.</title>
        <authorList>
            <person name="Safronova V."/>
            <person name="Sazanova A."/>
            <person name="Afonin A."/>
            <person name="Chirak E."/>
        </authorList>
    </citation>
    <scope>NUCLEOTIDE SEQUENCE</scope>
    <source>
        <strain evidence="1">A18/3m</strain>
    </source>
</reference>